<dbReference type="RefSeq" id="WP_151003394.1">
    <property type="nucleotide sequence ID" value="NZ_BPQY01000036.1"/>
</dbReference>
<dbReference type="Proteomes" id="UP000474159">
    <property type="component" value="Unassembled WGS sequence"/>
</dbReference>
<reference evidence="2 3" key="1">
    <citation type="submission" date="2019-09" db="EMBL/GenBank/DDBJ databases">
        <title>YIM 48816 draft genome.</title>
        <authorList>
            <person name="Jiang L."/>
        </authorList>
    </citation>
    <scope>NUCLEOTIDE SEQUENCE [LARGE SCALE GENOMIC DNA]</scope>
    <source>
        <strain evidence="2 3">YIM 48816</strain>
    </source>
</reference>
<feature type="transmembrane region" description="Helical" evidence="1">
    <location>
        <begin position="12"/>
        <end position="34"/>
    </location>
</feature>
<sequence length="247" mass="29071">MDQITFRFFQSAWNVLGVLGLLFALASVATYWAFKILSTKWLDARFNERLESYKHAQQRELEHLKFEINSLLDRTTKIHQLEFECLPEAWRQVTDAFFYGKELTLSFRSYADITKLVDAEAREVFARHEFSPGTINTILTSPDRQQAYVYATDLKQYNIANEIVNKFRIHLRKYGIFIRPEIRSGFEKLEIIIAEAMTERMISFQKLGKSDRWDRSERLHSEGDEAYKALEKAVQDRLWNSLGQPRG</sequence>
<evidence type="ECO:0000313" key="3">
    <source>
        <dbReference type="Proteomes" id="UP000474159"/>
    </source>
</evidence>
<name>A0A6L3SYZ8_9HYPH</name>
<dbReference type="OrthoDB" id="7861850at2"/>
<keyword evidence="1" id="KW-0472">Membrane</keyword>
<keyword evidence="1" id="KW-1133">Transmembrane helix</keyword>
<keyword evidence="3" id="KW-1185">Reference proteome</keyword>
<evidence type="ECO:0000313" key="2">
    <source>
        <dbReference type="EMBL" id="KAB1075413.1"/>
    </source>
</evidence>
<proteinExistence type="predicted"/>
<comment type="caution">
    <text evidence="2">The sequence shown here is derived from an EMBL/GenBank/DDBJ whole genome shotgun (WGS) entry which is preliminary data.</text>
</comment>
<keyword evidence="1" id="KW-0812">Transmembrane</keyword>
<evidence type="ECO:0000256" key="1">
    <source>
        <dbReference type="SAM" id="Phobius"/>
    </source>
</evidence>
<organism evidence="2 3">
    <name type="scientific">Methylobacterium soli</name>
    <dbReference type="NCBI Taxonomy" id="553447"/>
    <lineage>
        <taxon>Bacteria</taxon>
        <taxon>Pseudomonadati</taxon>
        <taxon>Pseudomonadota</taxon>
        <taxon>Alphaproteobacteria</taxon>
        <taxon>Hyphomicrobiales</taxon>
        <taxon>Methylobacteriaceae</taxon>
        <taxon>Methylobacterium</taxon>
    </lineage>
</organism>
<gene>
    <name evidence="2" type="ORF">F6X53_24920</name>
</gene>
<dbReference type="AlphaFoldDB" id="A0A6L3SYZ8"/>
<protein>
    <submittedName>
        <fullName evidence="2">Uncharacterized protein</fullName>
    </submittedName>
</protein>
<accession>A0A6L3SYZ8</accession>
<dbReference type="EMBL" id="VZZK01000034">
    <property type="protein sequence ID" value="KAB1075413.1"/>
    <property type="molecule type" value="Genomic_DNA"/>
</dbReference>